<dbReference type="InterPro" id="IPR028069">
    <property type="entry name" value="TMEM89"/>
</dbReference>
<dbReference type="PANTHER" id="PTHR37869">
    <property type="entry name" value="TRANSMEMBRANE PROTEIN 89"/>
    <property type="match status" value="1"/>
</dbReference>
<feature type="transmembrane region" description="Helical" evidence="1">
    <location>
        <begin position="113"/>
        <end position="134"/>
    </location>
</feature>
<dbReference type="Ensembl" id="ENSECAT00000107236.1">
    <property type="protein sequence ID" value="ENSECAP00000080109.1"/>
    <property type="gene ID" value="ENSECAG00000020016.3"/>
</dbReference>
<evidence type="ECO:0000256" key="1">
    <source>
        <dbReference type="SAM" id="Phobius"/>
    </source>
</evidence>
<keyword evidence="1" id="KW-0812">Transmembrane</keyword>
<sequence>MPHVFCSGFPHERPWGQLEPPASSLACLWGRGVCLLPGAQVPLALATAMLLARSFLLVLLLLAMPAPTHTWSRPLWYQVGLDLQPWGCQPDSMESCRESLGCPGHLMGLGENYVYPVAGVTATTTMMLMIAHVVQRRWRLRATKFEHPQVTTDPPGLWKQRTPISDRTLLLGVLHVLDALLVHIEGHLQSLATQQRTQIKGTPTQTLGKRTLHFYPDRRFLEAIPTPGQKR</sequence>
<keyword evidence="3" id="KW-1185">Reference proteome</keyword>
<keyword evidence="1" id="KW-0472">Membrane</keyword>
<evidence type="ECO:0000313" key="3">
    <source>
        <dbReference type="Proteomes" id="UP000002281"/>
    </source>
</evidence>
<dbReference type="AlphaFoldDB" id="A0A9L0SYS4"/>
<accession>A0A9L0SYS4</accession>
<name>A0A9L0SYS4_HORSE</name>
<reference evidence="2 3" key="1">
    <citation type="journal article" date="2009" name="Science">
        <title>Genome sequence, comparative analysis, and population genetics of the domestic horse.</title>
        <authorList>
            <consortium name="Broad Institute Genome Sequencing Platform"/>
            <consortium name="Broad Institute Whole Genome Assembly Team"/>
            <person name="Wade C.M."/>
            <person name="Giulotto E."/>
            <person name="Sigurdsson S."/>
            <person name="Zoli M."/>
            <person name="Gnerre S."/>
            <person name="Imsland F."/>
            <person name="Lear T.L."/>
            <person name="Adelson D.L."/>
            <person name="Bailey E."/>
            <person name="Bellone R.R."/>
            <person name="Bloecker H."/>
            <person name="Distl O."/>
            <person name="Edgar R.C."/>
            <person name="Garber M."/>
            <person name="Leeb T."/>
            <person name="Mauceli E."/>
            <person name="MacLeod J.N."/>
            <person name="Penedo M.C.T."/>
            <person name="Raison J.M."/>
            <person name="Sharpe T."/>
            <person name="Vogel J."/>
            <person name="Andersson L."/>
            <person name="Antczak D.F."/>
            <person name="Biagi T."/>
            <person name="Binns M.M."/>
            <person name="Chowdhary B.P."/>
            <person name="Coleman S.J."/>
            <person name="Della Valle G."/>
            <person name="Fryc S."/>
            <person name="Guerin G."/>
            <person name="Hasegawa T."/>
            <person name="Hill E.W."/>
            <person name="Jurka J."/>
            <person name="Kiialainen A."/>
            <person name="Lindgren G."/>
            <person name="Liu J."/>
            <person name="Magnani E."/>
            <person name="Mickelson J.R."/>
            <person name="Murray J."/>
            <person name="Nergadze S.G."/>
            <person name="Onofrio R."/>
            <person name="Pedroni S."/>
            <person name="Piras M.F."/>
            <person name="Raudsepp T."/>
            <person name="Rocchi M."/>
            <person name="Roeed K.H."/>
            <person name="Ryder O.A."/>
            <person name="Searle S."/>
            <person name="Skow L."/>
            <person name="Swinburne J.E."/>
            <person name="Syvaenen A.C."/>
            <person name="Tozaki T."/>
            <person name="Valberg S.J."/>
            <person name="Vaudin M."/>
            <person name="White J.R."/>
            <person name="Zody M.C."/>
            <person name="Lander E.S."/>
            <person name="Lindblad-Toh K."/>
        </authorList>
    </citation>
    <scope>NUCLEOTIDE SEQUENCE [LARGE SCALE GENOMIC DNA]</scope>
    <source>
        <strain evidence="2 3">Thoroughbred</strain>
    </source>
</reference>
<proteinExistence type="predicted"/>
<dbReference type="Pfam" id="PF15098">
    <property type="entry name" value="TMEM89"/>
    <property type="match status" value="1"/>
</dbReference>
<keyword evidence="1" id="KW-1133">Transmembrane helix</keyword>
<dbReference type="GeneTree" id="ENSGT00390000005336"/>
<organism evidence="2 3">
    <name type="scientific">Equus caballus</name>
    <name type="common">Horse</name>
    <dbReference type="NCBI Taxonomy" id="9796"/>
    <lineage>
        <taxon>Eukaryota</taxon>
        <taxon>Metazoa</taxon>
        <taxon>Chordata</taxon>
        <taxon>Craniata</taxon>
        <taxon>Vertebrata</taxon>
        <taxon>Euteleostomi</taxon>
        <taxon>Mammalia</taxon>
        <taxon>Eutheria</taxon>
        <taxon>Laurasiatheria</taxon>
        <taxon>Perissodactyla</taxon>
        <taxon>Equidae</taxon>
        <taxon>Equus</taxon>
    </lineage>
</organism>
<dbReference type="Proteomes" id="UP000002281">
    <property type="component" value="Chromosome 16"/>
</dbReference>
<reference evidence="2" key="2">
    <citation type="submission" date="2025-08" db="UniProtKB">
        <authorList>
            <consortium name="Ensembl"/>
        </authorList>
    </citation>
    <scope>IDENTIFICATION</scope>
    <source>
        <strain evidence="2">Thoroughbred</strain>
    </source>
</reference>
<evidence type="ECO:0000313" key="2">
    <source>
        <dbReference type="Ensembl" id="ENSECAP00000080109.1"/>
    </source>
</evidence>
<reference evidence="2" key="3">
    <citation type="submission" date="2025-09" db="UniProtKB">
        <authorList>
            <consortium name="Ensembl"/>
        </authorList>
    </citation>
    <scope>IDENTIFICATION</scope>
    <source>
        <strain evidence="2">Thoroughbred</strain>
    </source>
</reference>
<feature type="transmembrane region" description="Helical" evidence="1">
    <location>
        <begin position="41"/>
        <end position="64"/>
    </location>
</feature>
<dbReference type="PANTHER" id="PTHR37869:SF1">
    <property type="entry name" value="TRANSMEMBRANE PROTEIN 89"/>
    <property type="match status" value="1"/>
</dbReference>
<protein>
    <submittedName>
        <fullName evidence="2">Transmembrane protein 89</fullName>
    </submittedName>
</protein>